<name>A0AAV2N3H7_9HYME</name>
<protein>
    <submittedName>
        <fullName evidence="2">Uncharacterized protein</fullName>
    </submittedName>
</protein>
<feature type="region of interest" description="Disordered" evidence="1">
    <location>
        <begin position="9"/>
        <end position="76"/>
    </location>
</feature>
<keyword evidence="3" id="KW-1185">Reference proteome</keyword>
<dbReference type="AlphaFoldDB" id="A0AAV2N3H7"/>
<accession>A0AAV2N3H7</accession>
<evidence type="ECO:0000313" key="3">
    <source>
        <dbReference type="Proteomes" id="UP001497644"/>
    </source>
</evidence>
<evidence type="ECO:0000313" key="2">
    <source>
        <dbReference type="EMBL" id="CAL1674547.1"/>
    </source>
</evidence>
<feature type="compositionally biased region" description="Polar residues" evidence="1">
    <location>
        <begin position="44"/>
        <end position="76"/>
    </location>
</feature>
<reference evidence="2" key="1">
    <citation type="submission" date="2024-04" db="EMBL/GenBank/DDBJ databases">
        <authorList>
            <consortium name="Molecular Ecology Group"/>
        </authorList>
    </citation>
    <scope>NUCLEOTIDE SEQUENCE</scope>
</reference>
<dbReference type="EMBL" id="OZ034833">
    <property type="protein sequence ID" value="CAL1674547.1"/>
    <property type="molecule type" value="Genomic_DNA"/>
</dbReference>
<gene>
    <name evidence="2" type="ORF">LPLAT_LOCUS1137</name>
</gene>
<organism evidence="2 3">
    <name type="scientific">Lasius platythorax</name>
    <dbReference type="NCBI Taxonomy" id="488582"/>
    <lineage>
        <taxon>Eukaryota</taxon>
        <taxon>Metazoa</taxon>
        <taxon>Ecdysozoa</taxon>
        <taxon>Arthropoda</taxon>
        <taxon>Hexapoda</taxon>
        <taxon>Insecta</taxon>
        <taxon>Pterygota</taxon>
        <taxon>Neoptera</taxon>
        <taxon>Endopterygota</taxon>
        <taxon>Hymenoptera</taxon>
        <taxon>Apocrita</taxon>
        <taxon>Aculeata</taxon>
        <taxon>Formicoidea</taxon>
        <taxon>Formicidae</taxon>
        <taxon>Formicinae</taxon>
        <taxon>Lasius</taxon>
        <taxon>Lasius</taxon>
    </lineage>
</organism>
<feature type="compositionally biased region" description="Basic residues" evidence="1">
    <location>
        <begin position="9"/>
        <end position="29"/>
    </location>
</feature>
<dbReference type="Proteomes" id="UP001497644">
    <property type="component" value="Chromosome 10"/>
</dbReference>
<evidence type="ECO:0000256" key="1">
    <source>
        <dbReference type="SAM" id="MobiDB-lite"/>
    </source>
</evidence>
<proteinExistence type="predicted"/>
<sequence length="143" mass="16138">MVNPICKQISHKKQTHRAGKKARARRSKRRALEVKSHTEFTEKALSNQGISISASRPETLTSSPQENLNSESGSDTKITNTFAVNLLVEDDPNNLNTYLPEHKVYQELYQNATNLEGKDNEPSLSEDFIFQLNSLLPDELLNI</sequence>
<feature type="compositionally biased region" description="Basic and acidic residues" evidence="1">
    <location>
        <begin position="30"/>
        <end position="42"/>
    </location>
</feature>